<dbReference type="GO" id="GO:0072320">
    <property type="term" value="F:volume-sensitive chloride channel activity"/>
    <property type="evidence" value="ECO:0007669"/>
    <property type="project" value="TreeGrafter"/>
</dbReference>
<dbReference type="OrthoDB" id="187568at2759"/>
<evidence type="ECO:0000256" key="6">
    <source>
        <dbReference type="ARBA" id="ARBA00022989"/>
    </source>
</evidence>
<evidence type="ECO:0000256" key="10">
    <source>
        <dbReference type="ARBA" id="ARBA00023180"/>
    </source>
</evidence>
<keyword evidence="3 13" id="KW-0813">Transport</keyword>
<feature type="compositionally biased region" description="Polar residues" evidence="14">
    <location>
        <begin position="524"/>
        <end position="558"/>
    </location>
</feature>
<dbReference type="GO" id="GO:0034707">
    <property type="term" value="C:chloride channel complex"/>
    <property type="evidence" value="ECO:0007669"/>
    <property type="project" value="UniProtKB-UniRule"/>
</dbReference>
<dbReference type="EMBL" id="PDUG01000006">
    <property type="protein sequence ID" value="PIC16675.1"/>
    <property type="molecule type" value="Genomic_DNA"/>
</dbReference>
<dbReference type="InterPro" id="IPR006990">
    <property type="entry name" value="Tweety"/>
</dbReference>
<proteinExistence type="inferred from homology"/>
<evidence type="ECO:0000256" key="13">
    <source>
        <dbReference type="RuleBase" id="RU361114"/>
    </source>
</evidence>
<organism evidence="15 16">
    <name type="scientific">Caenorhabditis nigoni</name>
    <dbReference type="NCBI Taxonomy" id="1611254"/>
    <lineage>
        <taxon>Eukaryota</taxon>
        <taxon>Metazoa</taxon>
        <taxon>Ecdysozoa</taxon>
        <taxon>Nematoda</taxon>
        <taxon>Chromadorea</taxon>
        <taxon>Rhabditida</taxon>
        <taxon>Rhabditina</taxon>
        <taxon>Rhabditomorpha</taxon>
        <taxon>Rhabditoidea</taxon>
        <taxon>Rhabditidae</taxon>
        <taxon>Peloderinae</taxon>
        <taxon>Caenorhabditis</taxon>
    </lineage>
</organism>
<evidence type="ECO:0000256" key="2">
    <source>
        <dbReference type="ARBA" id="ARBA00009849"/>
    </source>
</evidence>
<evidence type="ECO:0000313" key="16">
    <source>
        <dbReference type="Proteomes" id="UP000230233"/>
    </source>
</evidence>
<keyword evidence="9 13" id="KW-0869">Chloride channel</keyword>
<keyword evidence="8 13" id="KW-0472">Membrane</keyword>
<comment type="function">
    <text evidence="13">Probable chloride channel.</text>
</comment>
<evidence type="ECO:0000256" key="8">
    <source>
        <dbReference type="ARBA" id="ARBA00023136"/>
    </source>
</evidence>
<evidence type="ECO:0000256" key="14">
    <source>
        <dbReference type="SAM" id="MobiDB-lite"/>
    </source>
</evidence>
<keyword evidence="16" id="KW-1185">Reference proteome</keyword>
<accession>A0A2G5SNG7</accession>
<comment type="caution">
    <text evidence="15">The sequence shown here is derived from an EMBL/GenBank/DDBJ whole genome shotgun (WGS) entry which is preliminary data.</text>
</comment>
<keyword evidence="12 13" id="KW-0407">Ion channel</keyword>
<evidence type="ECO:0000256" key="12">
    <source>
        <dbReference type="ARBA" id="ARBA00023303"/>
    </source>
</evidence>
<dbReference type="PANTHER" id="PTHR12424:SF8">
    <property type="entry name" value="PROTEIN TWEETY"/>
    <property type="match status" value="1"/>
</dbReference>
<evidence type="ECO:0000256" key="5">
    <source>
        <dbReference type="ARBA" id="ARBA00022692"/>
    </source>
</evidence>
<dbReference type="GO" id="GO:0005886">
    <property type="term" value="C:plasma membrane"/>
    <property type="evidence" value="ECO:0007669"/>
    <property type="project" value="UniProtKB-SubCell"/>
</dbReference>
<keyword evidence="5 13" id="KW-0812">Transmembrane</keyword>
<feature type="transmembrane region" description="Helical" evidence="13">
    <location>
        <begin position="85"/>
        <end position="105"/>
    </location>
</feature>
<evidence type="ECO:0000256" key="7">
    <source>
        <dbReference type="ARBA" id="ARBA00023065"/>
    </source>
</evidence>
<dbReference type="PANTHER" id="PTHR12424">
    <property type="entry name" value="TWEETY-RELATED"/>
    <property type="match status" value="1"/>
</dbReference>
<reference evidence="16" key="1">
    <citation type="submission" date="2017-10" db="EMBL/GenBank/DDBJ databases">
        <title>Rapid genome shrinkage in a self-fertile nematode reveals novel sperm competition proteins.</title>
        <authorList>
            <person name="Yin D."/>
            <person name="Schwarz E.M."/>
            <person name="Thomas C.G."/>
            <person name="Felde R.L."/>
            <person name="Korf I.F."/>
            <person name="Cutter A.D."/>
            <person name="Schartner C.M."/>
            <person name="Ralston E.J."/>
            <person name="Meyer B.J."/>
            <person name="Haag E.S."/>
        </authorList>
    </citation>
    <scope>NUCLEOTIDE SEQUENCE [LARGE SCALE GENOMIC DNA]</scope>
    <source>
        <strain evidence="16">JU1422</strain>
    </source>
</reference>
<keyword evidence="11 13" id="KW-0868">Chloride</keyword>
<dbReference type="Pfam" id="PF04906">
    <property type="entry name" value="Tweety"/>
    <property type="match status" value="1"/>
</dbReference>
<comment type="similarity">
    <text evidence="2 13">Belongs to the tweety family.</text>
</comment>
<evidence type="ECO:0000256" key="1">
    <source>
        <dbReference type="ARBA" id="ARBA00004651"/>
    </source>
</evidence>
<evidence type="ECO:0000256" key="11">
    <source>
        <dbReference type="ARBA" id="ARBA00023214"/>
    </source>
</evidence>
<sequence>MTFSSFLINLFSHVPRLNFKFHWTKDIFNFDWSSEYFQALALVACLGAAVSLLLLVTIIIVWICQACRKNETTGKTRRRVRRLSTVLFIISVLCFFMLGICLFANEHVNRGMSISINSVINSKKSYQISMAQISQFQEAALNTTVDLKNLEDIVHQESKKTKNATIVQQIDQILTNITDEIDIIAKNGKLFQAKHDDDIGTLENIRKFLSMYESERWAFLVILLSITMCVLFTGVVAFCKQSKKGAVVFSAIGFFIFVVVWLLISVSLPVTIALADFCRDGDQVTRKNLGNLYETVQFYNTCVPVTTHDNLPRPIASHVALLNNIPASKSQLDRLMEVAFNSSAAITNSSSAVGEDITKLLKLAGAVSSSSSCYVFHDDVANFYYGTCNQSVAGMSIYMMSILLLGLLLFVLLIVVSKTWNLFSRLSKTSYPVRVRPFRYESAASHDCALPIGRAQLSPTVVVRTTQPATSVLLNKRVSFRPEEYIEVDDDDPFFPRGVNDSTIPVDIYGTHVYNPRTRDRTEPSTNTTSGTADESNAPLWSQNVSTPLVSNSMTRQPFMSDHPYTTYEDRYN</sequence>
<evidence type="ECO:0000256" key="9">
    <source>
        <dbReference type="ARBA" id="ARBA00023173"/>
    </source>
</evidence>
<dbReference type="STRING" id="1611254.A0A2G5SNG7"/>
<feature type="transmembrane region" description="Helical" evidence="13">
    <location>
        <begin position="217"/>
        <end position="239"/>
    </location>
</feature>
<dbReference type="Proteomes" id="UP000230233">
    <property type="component" value="Chromosome X"/>
</dbReference>
<gene>
    <name evidence="15" type="primary">Cni-ttyh-1</name>
    <name evidence="15" type="synonym">Cnig_chr_X.g23201</name>
    <name evidence="15" type="ORF">B9Z55_023201</name>
</gene>
<keyword evidence="7 13" id="KW-0406">Ion transport</keyword>
<keyword evidence="4" id="KW-1003">Cell membrane</keyword>
<feature type="region of interest" description="Disordered" evidence="14">
    <location>
        <begin position="514"/>
        <end position="573"/>
    </location>
</feature>
<feature type="transmembrane region" description="Helical" evidence="13">
    <location>
        <begin position="397"/>
        <end position="416"/>
    </location>
</feature>
<evidence type="ECO:0000256" key="4">
    <source>
        <dbReference type="ARBA" id="ARBA00022475"/>
    </source>
</evidence>
<feature type="transmembrane region" description="Helical" evidence="13">
    <location>
        <begin position="36"/>
        <end position="64"/>
    </location>
</feature>
<name>A0A2G5SNG7_9PELO</name>
<evidence type="ECO:0000313" key="15">
    <source>
        <dbReference type="EMBL" id="PIC16675.1"/>
    </source>
</evidence>
<dbReference type="GO" id="GO:0005229">
    <property type="term" value="F:intracellularly calcium-gated chloride channel activity"/>
    <property type="evidence" value="ECO:0007669"/>
    <property type="project" value="TreeGrafter"/>
</dbReference>
<keyword evidence="6 13" id="KW-1133">Transmembrane helix</keyword>
<feature type="transmembrane region" description="Helical" evidence="13">
    <location>
        <begin position="246"/>
        <end position="264"/>
    </location>
</feature>
<comment type="subcellular location">
    <subcellularLocation>
        <location evidence="1 13">Cell membrane</location>
        <topology evidence="1 13">Multi-pass membrane protein</topology>
    </subcellularLocation>
</comment>
<dbReference type="AlphaFoldDB" id="A0A2G5SNG7"/>
<keyword evidence="10" id="KW-0325">Glycoprotein</keyword>
<protein>
    <recommendedName>
        <fullName evidence="13">Protein tweety homolog</fullName>
    </recommendedName>
</protein>
<evidence type="ECO:0000256" key="3">
    <source>
        <dbReference type="ARBA" id="ARBA00022448"/>
    </source>
</evidence>